<feature type="region of interest" description="Disordered" evidence="1">
    <location>
        <begin position="102"/>
        <end position="130"/>
    </location>
</feature>
<feature type="compositionally biased region" description="Low complexity" evidence="1">
    <location>
        <begin position="121"/>
        <end position="130"/>
    </location>
</feature>
<reference evidence="2 3" key="1">
    <citation type="submission" date="2010-08" db="EMBL/GenBank/DDBJ databases">
        <authorList>
            <person name="Muzny D."/>
            <person name="Qin X."/>
            <person name="Buhay C."/>
            <person name="Dugan-Rocha S."/>
            <person name="Ding Y."/>
            <person name="Chen G."/>
            <person name="Hawes A."/>
            <person name="Holder M."/>
            <person name="Jhangiani S."/>
            <person name="Johnson A."/>
            <person name="Khan Z."/>
            <person name="Li Z."/>
            <person name="Liu W."/>
            <person name="Liu X."/>
            <person name="Perez L."/>
            <person name="Shen H."/>
            <person name="Wang Q."/>
            <person name="Watt J."/>
            <person name="Xi L."/>
            <person name="Xin Y."/>
            <person name="Zhou J."/>
            <person name="Deng J."/>
            <person name="Jiang H."/>
            <person name="Liu Y."/>
            <person name="Qu J."/>
            <person name="Song X.-Z."/>
            <person name="Zhang L."/>
            <person name="Villasana D."/>
            <person name="Johnson A."/>
            <person name="Liu J."/>
            <person name="Liyanage D."/>
            <person name="Lorensuhewa L."/>
            <person name="Robinson T."/>
            <person name="Song A."/>
            <person name="Song B.-B."/>
            <person name="Dinh H."/>
            <person name="Thornton R."/>
            <person name="Coyle M."/>
            <person name="Francisco L."/>
            <person name="Jackson L."/>
            <person name="Javaid M."/>
            <person name="Korchina V."/>
            <person name="Kovar C."/>
            <person name="Mata R."/>
            <person name="Mathew T."/>
            <person name="Ngo R."/>
            <person name="Nguyen L."/>
            <person name="Nguyen N."/>
            <person name="Okwuonu G."/>
            <person name="Ongeri F."/>
            <person name="Pham C."/>
            <person name="Simmons D."/>
            <person name="Wilczek-Boney K."/>
            <person name="Hale W."/>
            <person name="Jakkamsetti A."/>
            <person name="Pham P."/>
            <person name="Ruth R."/>
            <person name="San Lucas F."/>
            <person name="Warren J."/>
            <person name="Zhang J."/>
            <person name="Zhao Z."/>
            <person name="Zhou C."/>
            <person name="Zhu D."/>
            <person name="Lee S."/>
            <person name="Bess C."/>
            <person name="Blankenburg K."/>
            <person name="Forbes L."/>
            <person name="Fu Q."/>
            <person name="Gubbala S."/>
            <person name="Hirani K."/>
            <person name="Jayaseelan J.C."/>
            <person name="Lara F."/>
            <person name="Munidasa M."/>
            <person name="Palculict T."/>
            <person name="Patil S."/>
            <person name="Pu L.-L."/>
            <person name="Saada N."/>
            <person name="Tang L."/>
            <person name="Weissenberger G."/>
            <person name="Zhu Y."/>
            <person name="Hemphill L."/>
            <person name="Shang Y."/>
            <person name="Youmans B."/>
            <person name="Ayvaz T."/>
            <person name="Ross M."/>
            <person name="Santibanez J."/>
            <person name="Aqrawi P."/>
            <person name="Gross S."/>
            <person name="Joshi V."/>
            <person name="Fowler G."/>
            <person name="Nazareth L."/>
            <person name="Reid J."/>
            <person name="Worley K."/>
            <person name="Petrosino J."/>
            <person name="Highlander S."/>
            <person name="Gibbs R."/>
        </authorList>
    </citation>
    <scope>NUCLEOTIDE SEQUENCE [LARGE SCALE GENOMIC DNA]</scope>
    <source>
        <strain evidence="2 3">ATCC 33035</strain>
    </source>
</reference>
<evidence type="ECO:0000313" key="2">
    <source>
        <dbReference type="EMBL" id="EFQ79917.1"/>
    </source>
</evidence>
<dbReference type="EMBL" id="ABYQ02000013">
    <property type="protein sequence ID" value="EFQ79917.1"/>
    <property type="molecule type" value="Genomic_DNA"/>
</dbReference>
<comment type="caution">
    <text evidence="2">The sequence shown here is derived from an EMBL/GenBank/DDBJ whole genome shotgun (WGS) entry which is preliminary data.</text>
</comment>
<gene>
    <name evidence="2" type="ORF">HMPREF0305_11797</name>
</gene>
<accession>E2S5Q6</accession>
<name>E2S5Q6_9CORY</name>
<proteinExistence type="predicted"/>
<dbReference type="Proteomes" id="UP000003020">
    <property type="component" value="Unassembled WGS sequence"/>
</dbReference>
<protein>
    <submittedName>
        <fullName evidence="2">Uncharacterized protein</fullName>
    </submittedName>
</protein>
<organism evidence="2 3">
    <name type="scientific">Corynebacterium pseudogenitalium ATCC 33035</name>
    <dbReference type="NCBI Taxonomy" id="525264"/>
    <lineage>
        <taxon>Bacteria</taxon>
        <taxon>Bacillati</taxon>
        <taxon>Actinomycetota</taxon>
        <taxon>Actinomycetes</taxon>
        <taxon>Mycobacteriales</taxon>
        <taxon>Corynebacteriaceae</taxon>
        <taxon>Corynebacterium</taxon>
    </lineage>
</organism>
<dbReference type="HOGENOM" id="CLU_141070_1_0_11"/>
<keyword evidence="3" id="KW-1185">Reference proteome</keyword>
<dbReference type="AlphaFoldDB" id="E2S5Q6"/>
<dbReference type="eggNOG" id="ENOG50344MC">
    <property type="taxonomic scope" value="Bacteria"/>
</dbReference>
<evidence type="ECO:0000313" key="3">
    <source>
        <dbReference type="Proteomes" id="UP000003020"/>
    </source>
</evidence>
<sequence>MLSYLWIFRKLVILIGDFGPAGTRLVETITNTFCFDEEPGKLVILERAARTADTIAALEAEAATQSLTAKGSMGQAVINPLVAEARAQTSLLDRLLKSLGLPESDEESAAKAEQRQRQARKAAQTRWGNR</sequence>
<evidence type="ECO:0000256" key="1">
    <source>
        <dbReference type="SAM" id="MobiDB-lite"/>
    </source>
</evidence>